<evidence type="ECO:0000313" key="2">
    <source>
        <dbReference type="EMBL" id="KGE14101.1"/>
    </source>
</evidence>
<dbReference type="PANTHER" id="PTHR30037:SF4">
    <property type="entry name" value="DNA-3-METHYLADENINE GLYCOSYLASE I"/>
    <property type="match status" value="1"/>
</dbReference>
<evidence type="ECO:0000256" key="1">
    <source>
        <dbReference type="PIRSR" id="PIRSR605019-1"/>
    </source>
</evidence>
<protein>
    <submittedName>
        <fullName evidence="2">DNA-3-methyladenine glycosylase I</fullName>
    </submittedName>
</protein>
<dbReference type="PATRIC" id="fig|1229276.3.peg.2183"/>
<keyword evidence="1" id="KW-0479">Metal-binding</keyword>
<dbReference type="EMBL" id="JJMU01000031">
    <property type="protein sequence ID" value="KGE14101.1"/>
    <property type="molecule type" value="Genomic_DNA"/>
</dbReference>
<dbReference type="RefSeq" id="WP_037498732.1">
    <property type="nucleotide sequence ID" value="NZ_JJMU01000031.1"/>
</dbReference>
<dbReference type="SUPFAM" id="SSF48150">
    <property type="entry name" value="DNA-glycosylase"/>
    <property type="match status" value="1"/>
</dbReference>
<dbReference type="GO" id="GO:0046872">
    <property type="term" value="F:metal ion binding"/>
    <property type="evidence" value="ECO:0007669"/>
    <property type="project" value="UniProtKB-KW"/>
</dbReference>
<dbReference type="STRING" id="1229276.DI53_2118"/>
<comment type="caution">
    <text evidence="2">The sequence shown here is derived from an EMBL/GenBank/DDBJ whole genome shotgun (WGS) entry which is preliminary data.</text>
</comment>
<gene>
    <name evidence="2" type="ORF">DI53_2118</name>
</gene>
<name>A0A0B8T0U0_9SPHI</name>
<dbReference type="eggNOG" id="COG2818">
    <property type="taxonomic scope" value="Bacteria"/>
</dbReference>
<dbReference type="Pfam" id="PF03352">
    <property type="entry name" value="Adenine_glyco"/>
    <property type="match status" value="1"/>
</dbReference>
<organism evidence="2 3">
    <name type="scientific">Sphingobacterium deserti</name>
    <dbReference type="NCBI Taxonomy" id="1229276"/>
    <lineage>
        <taxon>Bacteria</taxon>
        <taxon>Pseudomonadati</taxon>
        <taxon>Bacteroidota</taxon>
        <taxon>Sphingobacteriia</taxon>
        <taxon>Sphingobacteriales</taxon>
        <taxon>Sphingobacteriaceae</taxon>
        <taxon>Sphingobacterium</taxon>
    </lineage>
</organism>
<dbReference type="InterPro" id="IPR052891">
    <property type="entry name" value="DNA-3mA_glycosylase"/>
</dbReference>
<keyword evidence="3" id="KW-1185">Reference proteome</keyword>
<dbReference type="InterPro" id="IPR005019">
    <property type="entry name" value="Adenine_glyco"/>
</dbReference>
<reference evidence="2 3" key="2">
    <citation type="journal article" date="2015" name="PLoS ONE">
        <title>Whole-Genome Optical Mapping and Finished Genome Sequence of Sphingobacterium deserti sp. nov., a New Species Isolated from the Western Desert of China.</title>
        <authorList>
            <person name="Teng C."/>
            <person name="Zhou Z."/>
            <person name="Molnar I."/>
            <person name="Li X."/>
            <person name="Tang R."/>
            <person name="Chen M."/>
            <person name="Wang L."/>
            <person name="Su S."/>
            <person name="Zhang W."/>
            <person name="Lin M."/>
        </authorList>
    </citation>
    <scope>NUCLEOTIDE SEQUENCE [LARGE SCALE GENOMIC DNA]</scope>
    <source>
        <strain evidence="3">ACCC05744</strain>
    </source>
</reference>
<proteinExistence type="predicted"/>
<dbReference type="OrthoDB" id="9807664at2"/>
<reference evidence="3" key="1">
    <citation type="submission" date="2014-04" db="EMBL/GenBank/DDBJ databases">
        <title>Whole-Genome optical mapping and complete genome sequence of Sphingobacterium deserti sp. nov., a new spaces isolated from desert in the west of China.</title>
        <authorList>
            <person name="Teng C."/>
            <person name="Zhou Z."/>
            <person name="Li X."/>
            <person name="Chen M."/>
            <person name="Lin M."/>
            <person name="Wang L."/>
            <person name="Su S."/>
            <person name="Zhang C."/>
            <person name="Zhang W."/>
        </authorList>
    </citation>
    <scope>NUCLEOTIDE SEQUENCE [LARGE SCALE GENOMIC DNA]</scope>
    <source>
        <strain evidence="3">ACCC05744</strain>
    </source>
</reference>
<feature type="binding site" evidence="1">
    <location>
        <position position="9"/>
    </location>
    <ligand>
        <name>Zn(2+)</name>
        <dbReference type="ChEBI" id="CHEBI:29105"/>
    </ligand>
</feature>
<dbReference type="InterPro" id="IPR011257">
    <property type="entry name" value="DNA_glycosylase"/>
</dbReference>
<accession>A0A0B8T0U0</accession>
<evidence type="ECO:0000313" key="3">
    <source>
        <dbReference type="Proteomes" id="UP000031802"/>
    </source>
</evidence>
<keyword evidence="1" id="KW-0862">Zinc</keyword>
<dbReference type="Gene3D" id="1.10.340.30">
    <property type="entry name" value="Hypothetical protein, domain 2"/>
    <property type="match status" value="1"/>
</dbReference>
<dbReference type="AlphaFoldDB" id="A0A0B8T0U0"/>
<sequence>MKHAELIRCPWCGTDDLYTKYHDEEWGKQVTSDRILFEFLVLESAQAGLSWITILRRREGYRNAFSNFDYNEVAQFDQNKIEELVLDASIIRHRGKIEATVKNAQVFIAIQKEFGSFYQYLYSFMPDKKRMVNALPDMKSAATHSAESDAIAKDLKKRGIKFFGTTICYAYMQAVGMVDDHLNDCSFKQG</sequence>
<feature type="binding site" evidence="1">
    <location>
        <position position="185"/>
    </location>
    <ligand>
        <name>Zn(2+)</name>
        <dbReference type="ChEBI" id="CHEBI:29105"/>
    </ligand>
</feature>
<dbReference type="GO" id="GO:0006284">
    <property type="term" value="P:base-excision repair"/>
    <property type="evidence" value="ECO:0007669"/>
    <property type="project" value="InterPro"/>
</dbReference>
<dbReference type="PANTHER" id="PTHR30037">
    <property type="entry name" value="DNA-3-METHYLADENINE GLYCOSYLASE 1"/>
    <property type="match status" value="1"/>
</dbReference>
<feature type="binding site" evidence="1">
    <location>
        <position position="181"/>
    </location>
    <ligand>
        <name>Zn(2+)</name>
        <dbReference type="ChEBI" id="CHEBI:29105"/>
    </ligand>
</feature>
<dbReference type="Proteomes" id="UP000031802">
    <property type="component" value="Unassembled WGS sequence"/>
</dbReference>
<feature type="binding site" evidence="1">
    <location>
        <position position="22"/>
    </location>
    <ligand>
        <name>Zn(2+)</name>
        <dbReference type="ChEBI" id="CHEBI:29105"/>
    </ligand>
</feature>
<dbReference type="GO" id="GO:0008725">
    <property type="term" value="F:DNA-3-methyladenine glycosylase activity"/>
    <property type="evidence" value="ECO:0007669"/>
    <property type="project" value="InterPro"/>
</dbReference>